<keyword evidence="9" id="KW-1185">Reference proteome</keyword>
<dbReference type="InterPro" id="IPR000742">
    <property type="entry name" value="EGF"/>
</dbReference>
<dbReference type="InterPro" id="IPR049883">
    <property type="entry name" value="NOTCH1_EGF-like"/>
</dbReference>
<evidence type="ECO:0000256" key="3">
    <source>
        <dbReference type="ARBA" id="ARBA00022737"/>
    </source>
</evidence>
<keyword evidence="5" id="KW-0325">Glycoprotein</keyword>
<evidence type="ECO:0000313" key="9">
    <source>
        <dbReference type="Proteomes" id="UP001054945"/>
    </source>
</evidence>
<feature type="domain" description="EGF-like" evidence="7">
    <location>
        <begin position="218"/>
        <end position="257"/>
    </location>
</feature>
<dbReference type="PROSITE" id="PS00022">
    <property type="entry name" value="EGF_1"/>
    <property type="match status" value="3"/>
</dbReference>
<dbReference type="Proteomes" id="UP001054945">
    <property type="component" value="Unassembled WGS sequence"/>
</dbReference>
<dbReference type="InterPro" id="IPR051022">
    <property type="entry name" value="Notch_Cell-Fate_Det"/>
</dbReference>
<evidence type="ECO:0000256" key="2">
    <source>
        <dbReference type="ARBA" id="ARBA00022729"/>
    </source>
</evidence>
<dbReference type="GO" id="GO:0005509">
    <property type="term" value="F:calcium ion binding"/>
    <property type="evidence" value="ECO:0007669"/>
    <property type="project" value="InterPro"/>
</dbReference>
<dbReference type="FunFam" id="2.10.25.10:FF:000003">
    <property type="entry name" value="fibrillin-1 isoform X1"/>
    <property type="match status" value="1"/>
</dbReference>
<dbReference type="InterPro" id="IPR000152">
    <property type="entry name" value="EGF-type_Asp/Asn_hydroxyl_site"/>
</dbReference>
<dbReference type="CDD" id="cd00054">
    <property type="entry name" value="EGF_CA"/>
    <property type="match status" value="3"/>
</dbReference>
<dbReference type="Pfam" id="PF00008">
    <property type="entry name" value="EGF"/>
    <property type="match status" value="4"/>
</dbReference>
<reference evidence="8 9" key="1">
    <citation type="submission" date="2021-06" db="EMBL/GenBank/DDBJ databases">
        <title>Caerostris extrusa draft genome.</title>
        <authorList>
            <person name="Kono N."/>
            <person name="Arakawa K."/>
        </authorList>
    </citation>
    <scope>NUCLEOTIDE SEQUENCE [LARGE SCALE GENOMIC DNA]</scope>
</reference>
<dbReference type="PANTHER" id="PTHR24049:SF32">
    <property type="entry name" value="EGF-LIKE DOMAIN-CONTAINING PROTEIN"/>
    <property type="match status" value="1"/>
</dbReference>
<dbReference type="SUPFAM" id="SSF57184">
    <property type="entry name" value="Growth factor receptor domain"/>
    <property type="match status" value="1"/>
</dbReference>
<feature type="domain" description="EGF-like" evidence="7">
    <location>
        <begin position="143"/>
        <end position="179"/>
    </location>
</feature>
<feature type="domain" description="EGF-like" evidence="7">
    <location>
        <begin position="105"/>
        <end position="142"/>
    </location>
</feature>
<dbReference type="PRINTS" id="PR00010">
    <property type="entry name" value="EGFBLOOD"/>
</dbReference>
<dbReference type="PROSITE" id="PS50026">
    <property type="entry name" value="EGF_3"/>
    <property type="match status" value="5"/>
</dbReference>
<dbReference type="FunFam" id="2.10.25.10:FF:000095">
    <property type="entry name" value="Notch, isoform B"/>
    <property type="match status" value="1"/>
</dbReference>
<accession>A0AAV4VPP4</accession>
<dbReference type="Pfam" id="PF07645">
    <property type="entry name" value="EGF_CA"/>
    <property type="match status" value="1"/>
</dbReference>
<dbReference type="PROSITE" id="PS01187">
    <property type="entry name" value="EGF_CA"/>
    <property type="match status" value="1"/>
</dbReference>
<evidence type="ECO:0000259" key="7">
    <source>
        <dbReference type="PROSITE" id="PS50026"/>
    </source>
</evidence>
<dbReference type="FunFam" id="2.10.25.10:FF:000109">
    <property type="entry name" value="Notch homolog 4, [Drosophila]"/>
    <property type="match status" value="1"/>
</dbReference>
<evidence type="ECO:0000256" key="1">
    <source>
        <dbReference type="ARBA" id="ARBA00022536"/>
    </source>
</evidence>
<keyword evidence="1 6" id="KW-0245">EGF-like domain</keyword>
<dbReference type="InterPro" id="IPR009030">
    <property type="entry name" value="Growth_fac_rcpt_cys_sf"/>
</dbReference>
<dbReference type="InterPro" id="IPR018097">
    <property type="entry name" value="EGF_Ca-bd_CS"/>
</dbReference>
<gene>
    <name evidence="8" type="primary">N_8</name>
    <name evidence="8" type="ORF">CEXT_260091</name>
</gene>
<proteinExistence type="predicted"/>
<dbReference type="PROSITE" id="PS01186">
    <property type="entry name" value="EGF_2"/>
    <property type="match status" value="5"/>
</dbReference>
<dbReference type="PANTHER" id="PTHR24049">
    <property type="entry name" value="CRUMBS FAMILY MEMBER"/>
    <property type="match status" value="1"/>
</dbReference>
<keyword evidence="3" id="KW-0677">Repeat</keyword>
<keyword evidence="2" id="KW-0732">Signal</keyword>
<feature type="disulfide bond" evidence="6">
    <location>
        <begin position="169"/>
        <end position="178"/>
    </location>
</feature>
<comment type="caution">
    <text evidence="6">Lacks conserved residue(s) required for the propagation of feature annotation.</text>
</comment>
<protein>
    <submittedName>
        <fullName evidence="8">Neurogenic locus Notch protein</fullName>
    </submittedName>
</protein>
<dbReference type="InterPro" id="IPR001881">
    <property type="entry name" value="EGF-like_Ca-bd_dom"/>
</dbReference>
<dbReference type="PROSITE" id="PS00010">
    <property type="entry name" value="ASX_HYDROXYL"/>
    <property type="match status" value="1"/>
</dbReference>
<feature type="domain" description="EGF-like" evidence="7">
    <location>
        <begin position="58"/>
        <end position="102"/>
    </location>
</feature>
<evidence type="ECO:0000313" key="8">
    <source>
        <dbReference type="EMBL" id="GIY72352.1"/>
    </source>
</evidence>
<dbReference type="SMART" id="SM00179">
    <property type="entry name" value="EGF_CA"/>
    <property type="match status" value="4"/>
</dbReference>
<dbReference type="SMART" id="SM00181">
    <property type="entry name" value="EGF"/>
    <property type="match status" value="5"/>
</dbReference>
<organism evidence="8 9">
    <name type="scientific">Caerostris extrusa</name>
    <name type="common">Bark spider</name>
    <name type="synonym">Caerostris bankana</name>
    <dbReference type="NCBI Taxonomy" id="172846"/>
    <lineage>
        <taxon>Eukaryota</taxon>
        <taxon>Metazoa</taxon>
        <taxon>Ecdysozoa</taxon>
        <taxon>Arthropoda</taxon>
        <taxon>Chelicerata</taxon>
        <taxon>Arachnida</taxon>
        <taxon>Araneae</taxon>
        <taxon>Araneomorphae</taxon>
        <taxon>Entelegynae</taxon>
        <taxon>Araneoidea</taxon>
        <taxon>Araneidae</taxon>
        <taxon>Caerostris</taxon>
    </lineage>
</organism>
<dbReference type="AlphaFoldDB" id="A0AAV4VPP4"/>
<feature type="disulfide bond" evidence="6">
    <location>
        <begin position="132"/>
        <end position="141"/>
    </location>
</feature>
<dbReference type="EMBL" id="BPLR01014936">
    <property type="protein sequence ID" value="GIY72352.1"/>
    <property type="molecule type" value="Genomic_DNA"/>
</dbReference>
<dbReference type="Gene3D" id="2.10.25.10">
    <property type="entry name" value="Laminin"/>
    <property type="match status" value="5"/>
</dbReference>
<feature type="disulfide bond" evidence="6">
    <location>
        <begin position="206"/>
        <end position="215"/>
    </location>
</feature>
<feature type="domain" description="EGF-like" evidence="7">
    <location>
        <begin position="181"/>
        <end position="216"/>
    </location>
</feature>
<feature type="disulfide bond" evidence="6">
    <location>
        <begin position="185"/>
        <end position="195"/>
    </location>
</feature>
<dbReference type="SUPFAM" id="SSF57196">
    <property type="entry name" value="EGF/Laminin"/>
    <property type="match status" value="3"/>
</dbReference>
<evidence type="ECO:0000256" key="5">
    <source>
        <dbReference type="ARBA" id="ARBA00023180"/>
    </source>
</evidence>
<feature type="disulfide bond" evidence="6">
    <location>
        <begin position="92"/>
        <end position="101"/>
    </location>
</feature>
<keyword evidence="4 6" id="KW-1015">Disulfide bond</keyword>
<name>A0AAV4VPP4_CAEEX</name>
<evidence type="ECO:0000256" key="6">
    <source>
        <dbReference type="PROSITE-ProRule" id="PRU00076"/>
    </source>
</evidence>
<evidence type="ECO:0000256" key="4">
    <source>
        <dbReference type="ARBA" id="ARBA00023157"/>
    </source>
</evidence>
<sequence length="274" mass="29979">MIHPTNRLLELCLMKFHVEDQIGIDNTQLIPRCKKAERETMADFSTCPPMYVGEYCEHLNPCHTGPGPRCQNGGTCNMEMSVTNGPTFSCTCPVGYSASLCEIVVQNSCNSNPCLNGGTCTLVTLTNYTCSCAVGYRGRHCQLPDHCASQPCRNSASCHSLKDTYRCTCARGFTGTNCTTDIDECRQDLCVNGRCINTVGSYRCNCSPGYTGLNCDSQYIPCDPSPCINGGTCRHVDTFNYQCSCPPGYAYTSDPCFVWSAFAKFRLPFNGIDA</sequence>
<comment type="caution">
    <text evidence="8">The sequence shown here is derived from an EMBL/GenBank/DDBJ whole genome shotgun (WGS) entry which is preliminary data.</text>
</comment>